<proteinExistence type="predicted"/>
<evidence type="ECO:0000313" key="4">
    <source>
        <dbReference type="EMBL" id="MCC2220475.1"/>
    </source>
</evidence>
<dbReference type="PANTHER" id="PTHR42885">
    <property type="entry name" value="HISTIDINOL-PHOSPHATE AMINOTRANSFERASE-RELATED"/>
    <property type="match status" value="1"/>
</dbReference>
<accession>A0AAE3E291</accession>
<dbReference type="Gene3D" id="3.40.640.10">
    <property type="entry name" value="Type I PLP-dependent aspartate aminotransferase-like (Major domain)"/>
    <property type="match status" value="1"/>
</dbReference>
<evidence type="ECO:0000256" key="1">
    <source>
        <dbReference type="ARBA" id="ARBA00001933"/>
    </source>
</evidence>
<dbReference type="SUPFAM" id="SSF53383">
    <property type="entry name" value="PLP-dependent transferases"/>
    <property type="match status" value="1"/>
</dbReference>
<feature type="domain" description="Aminotransferase class I/classII large" evidence="3">
    <location>
        <begin position="21"/>
        <end position="349"/>
    </location>
</feature>
<dbReference type="CDD" id="cd00609">
    <property type="entry name" value="AAT_like"/>
    <property type="match status" value="1"/>
</dbReference>
<dbReference type="AlphaFoldDB" id="A0AAE3E291"/>
<dbReference type="GO" id="GO:0008483">
    <property type="term" value="F:transaminase activity"/>
    <property type="evidence" value="ECO:0007669"/>
    <property type="project" value="UniProtKB-KW"/>
</dbReference>
<gene>
    <name evidence="4" type="ORF">LKD48_02260</name>
</gene>
<name>A0AAE3E291_9FIRM</name>
<keyword evidence="4" id="KW-0808">Transferase</keyword>
<dbReference type="GO" id="GO:0030170">
    <property type="term" value="F:pyridoxal phosphate binding"/>
    <property type="evidence" value="ECO:0007669"/>
    <property type="project" value="InterPro"/>
</dbReference>
<reference evidence="4 5" key="1">
    <citation type="submission" date="2021-10" db="EMBL/GenBank/DDBJ databases">
        <title>Anaerobic single-cell dispensing facilitates the cultivation of human gut bacteria.</title>
        <authorList>
            <person name="Afrizal A."/>
        </authorList>
    </citation>
    <scope>NUCLEOTIDE SEQUENCE [LARGE SCALE GENOMIC DNA]</scope>
    <source>
        <strain evidence="4 5">CLA-AA-H224</strain>
    </source>
</reference>
<dbReference type="InterPro" id="IPR015424">
    <property type="entry name" value="PyrdxlP-dep_Trfase"/>
</dbReference>
<protein>
    <submittedName>
        <fullName evidence="4">Aminotransferase class I/II-fold pyridoxal phosphate-dependent enzyme</fullName>
    </submittedName>
</protein>
<dbReference type="EMBL" id="JAJEQN010000004">
    <property type="protein sequence ID" value="MCC2220475.1"/>
    <property type="molecule type" value="Genomic_DNA"/>
</dbReference>
<keyword evidence="4" id="KW-0032">Aminotransferase</keyword>
<evidence type="ECO:0000259" key="3">
    <source>
        <dbReference type="Pfam" id="PF00155"/>
    </source>
</evidence>
<sequence>MDKHTEKSVHGGDVYRNQVELDFSVNINPFGMPDGVKKALGDAIFLCTQYPDEKVSKLSEAMAKKLDVPQECILFGNGASELFVAIIHARKPKTVLVLAPSFSGYEHSAACEDCQVCYYYLKKEDNFELTEHFVQELIRQIKAHEAPDLIFLANPNNPTGVCISFDIISQIVFLCCEHRITLVIDECFIEFTKRQNESLIKTAIHSQYLIVVRAFTKIYGIPGVRLGYLAASEKMVECLKRQLPEWNVSLLAQYAGAAALQEDEFVQKTSEYVEKQREYLTEKLRLLGLTVWQGEADYLLFYSEKNLYEMLLKKKMLIRDCSNYKGLESGYYRIAVKKQEENDRLIDALEEVLSDENIK</sequence>
<keyword evidence="5" id="KW-1185">Reference proteome</keyword>
<keyword evidence="2" id="KW-0663">Pyridoxal phosphate</keyword>
<dbReference type="RefSeq" id="WP_308731046.1">
    <property type="nucleotide sequence ID" value="NZ_JAJEQN010000004.1"/>
</dbReference>
<organism evidence="4 5">
    <name type="scientific">Anthropogastromicrobium aceti</name>
    <dbReference type="NCBI Taxonomy" id="2981768"/>
    <lineage>
        <taxon>Bacteria</taxon>
        <taxon>Bacillati</taxon>
        <taxon>Bacillota</taxon>
        <taxon>Clostridia</taxon>
        <taxon>Lachnospirales</taxon>
        <taxon>Lachnospiraceae</taxon>
        <taxon>Anthropogastromicrobium</taxon>
    </lineage>
</organism>
<dbReference type="InterPro" id="IPR015422">
    <property type="entry name" value="PyrdxlP-dep_Trfase_small"/>
</dbReference>
<comment type="caution">
    <text evidence="4">The sequence shown here is derived from an EMBL/GenBank/DDBJ whole genome shotgun (WGS) entry which is preliminary data.</text>
</comment>
<evidence type="ECO:0000313" key="5">
    <source>
        <dbReference type="Proteomes" id="UP001198200"/>
    </source>
</evidence>
<dbReference type="Pfam" id="PF00155">
    <property type="entry name" value="Aminotran_1_2"/>
    <property type="match status" value="1"/>
</dbReference>
<dbReference type="InterPro" id="IPR004839">
    <property type="entry name" value="Aminotransferase_I/II_large"/>
</dbReference>
<comment type="cofactor">
    <cofactor evidence="1">
        <name>pyridoxal 5'-phosphate</name>
        <dbReference type="ChEBI" id="CHEBI:597326"/>
    </cofactor>
</comment>
<dbReference type="PANTHER" id="PTHR42885:SF1">
    <property type="entry name" value="THREONINE-PHOSPHATE DECARBOXYLASE"/>
    <property type="match status" value="1"/>
</dbReference>
<dbReference type="Gene3D" id="3.90.1150.10">
    <property type="entry name" value="Aspartate Aminotransferase, domain 1"/>
    <property type="match status" value="1"/>
</dbReference>
<evidence type="ECO:0000256" key="2">
    <source>
        <dbReference type="ARBA" id="ARBA00022898"/>
    </source>
</evidence>
<dbReference type="Proteomes" id="UP001198200">
    <property type="component" value="Unassembled WGS sequence"/>
</dbReference>
<dbReference type="InterPro" id="IPR015421">
    <property type="entry name" value="PyrdxlP-dep_Trfase_major"/>
</dbReference>